<protein>
    <submittedName>
        <fullName evidence="2">Uncharacterized protein</fullName>
    </submittedName>
</protein>
<feature type="region of interest" description="Disordered" evidence="1">
    <location>
        <begin position="16"/>
        <end position="117"/>
    </location>
</feature>
<feature type="compositionally biased region" description="Polar residues" evidence="1">
    <location>
        <begin position="98"/>
        <end position="110"/>
    </location>
</feature>
<dbReference type="EMBL" id="KZ678129">
    <property type="protein sequence ID" value="PSN73795.1"/>
    <property type="molecule type" value="Genomic_DNA"/>
</dbReference>
<dbReference type="Proteomes" id="UP000240883">
    <property type="component" value="Unassembled WGS sequence"/>
</dbReference>
<accession>A0A2T2P810</accession>
<reference evidence="2 3" key="1">
    <citation type="journal article" date="2018" name="Front. Microbiol.">
        <title>Genome-Wide Analysis of Corynespora cassiicola Leaf Fall Disease Putative Effectors.</title>
        <authorList>
            <person name="Lopez D."/>
            <person name="Ribeiro S."/>
            <person name="Label P."/>
            <person name="Fumanal B."/>
            <person name="Venisse J.S."/>
            <person name="Kohler A."/>
            <person name="de Oliveira R.R."/>
            <person name="Labutti K."/>
            <person name="Lipzen A."/>
            <person name="Lail K."/>
            <person name="Bauer D."/>
            <person name="Ohm R.A."/>
            <person name="Barry K.W."/>
            <person name="Spatafora J."/>
            <person name="Grigoriev I.V."/>
            <person name="Martin F.M."/>
            <person name="Pujade-Renaud V."/>
        </authorList>
    </citation>
    <scope>NUCLEOTIDE SEQUENCE [LARGE SCALE GENOMIC DNA]</scope>
    <source>
        <strain evidence="2 3">Philippines</strain>
    </source>
</reference>
<sequence length="212" mass="23591">MCARERETSILKWLEDFPCDRQNPSLTSAEPLTPLSLRSGPSTPTLSGKRKRGRSMPEPRSHSPQKRQRRLPDDDDIFPDQSASDMGVTELSERTKLSRPSQSAGSSPKRATSPVRDLLNDLRVSKPSVLCEIPSSVTLPERAAALQRRLMDELEERLIPASLKVMGPVSLRTHSMTSDKQYSAASNSCDISFCSGDHSNLSVRRLRYAISR</sequence>
<proteinExistence type="predicted"/>
<name>A0A2T2P810_CORCC</name>
<keyword evidence="3" id="KW-1185">Reference proteome</keyword>
<dbReference type="AlphaFoldDB" id="A0A2T2P810"/>
<evidence type="ECO:0000256" key="1">
    <source>
        <dbReference type="SAM" id="MobiDB-lite"/>
    </source>
</evidence>
<gene>
    <name evidence="2" type="ORF">BS50DRAFT_195981</name>
</gene>
<dbReference type="OrthoDB" id="5420293at2759"/>
<organism evidence="2 3">
    <name type="scientific">Corynespora cassiicola Philippines</name>
    <dbReference type="NCBI Taxonomy" id="1448308"/>
    <lineage>
        <taxon>Eukaryota</taxon>
        <taxon>Fungi</taxon>
        <taxon>Dikarya</taxon>
        <taxon>Ascomycota</taxon>
        <taxon>Pezizomycotina</taxon>
        <taxon>Dothideomycetes</taxon>
        <taxon>Pleosporomycetidae</taxon>
        <taxon>Pleosporales</taxon>
        <taxon>Corynesporascaceae</taxon>
        <taxon>Corynespora</taxon>
    </lineage>
</organism>
<evidence type="ECO:0000313" key="3">
    <source>
        <dbReference type="Proteomes" id="UP000240883"/>
    </source>
</evidence>
<evidence type="ECO:0000313" key="2">
    <source>
        <dbReference type="EMBL" id="PSN73795.1"/>
    </source>
</evidence>